<name>A0A5C4XTY5_9HYPH</name>
<comment type="caution">
    <text evidence="1">The sequence shown here is derived from an EMBL/GenBank/DDBJ whole genome shotgun (WGS) entry which is preliminary data.</text>
</comment>
<evidence type="ECO:0000313" key="1">
    <source>
        <dbReference type="EMBL" id="TNM66060.1"/>
    </source>
</evidence>
<organism evidence="1 2">
    <name type="scientific">Aliirhizobium smilacinae</name>
    <dbReference type="NCBI Taxonomy" id="1395944"/>
    <lineage>
        <taxon>Bacteria</taxon>
        <taxon>Pseudomonadati</taxon>
        <taxon>Pseudomonadota</taxon>
        <taxon>Alphaproteobacteria</taxon>
        <taxon>Hyphomicrobiales</taxon>
        <taxon>Rhizobiaceae</taxon>
        <taxon>Aliirhizobium</taxon>
    </lineage>
</organism>
<keyword evidence="2" id="KW-1185">Reference proteome</keyword>
<dbReference type="Proteomes" id="UP000311605">
    <property type="component" value="Unassembled WGS sequence"/>
</dbReference>
<dbReference type="RefSeq" id="WP_139675058.1">
    <property type="nucleotide sequence ID" value="NZ_VDMN01000001.1"/>
</dbReference>
<gene>
    <name evidence="1" type="ORF">FHP24_07535</name>
</gene>
<evidence type="ECO:0000313" key="2">
    <source>
        <dbReference type="Proteomes" id="UP000311605"/>
    </source>
</evidence>
<protein>
    <submittedName>
        <fullName evidence="1">Uncharacterized protein</fullName>
    </submittedName>
</protein>
<sequence>MSTDVKSSNLPVSRKLLGLQVAIFGWNAALAHAEELALSKSQPATIAFADKGKIAASLLGFGRRDLTKRLLLPSGGAFLRLLLKLVCRKQPIEAMFSPARFISSLLTYFAEPRRIGVICNDESRLKALCVHFSRHAPWHEFVAIAPDANLSGRLDLVIVYAADKAATRRIEQRLEGADIGLVIMAGRGLSMLARPNPASVRTQPAIPGPSFA</sequence>
<accession>A0A5C4XTY5</accession>
<proteinExistence type="predicted"/>
<dbReference type="OrthoDB" id="9771846at2"/>
<reference evidence="1 2" key="1">
    <citation type="submission" date="2019-06" db="EMBL/GenBank/DDBJ databases">
        <title>The draft genome of Rhizobium smilacinae PTYR-5.</title>
        <authorList>
            <person name="Liu L."/>
            <person name="Li L."/>
            <person name="Zhang X."/>
        </authorList>
    </citation>
    <scope>NUCLEOTIDE SEQUENCE [LARGE SCALE GENOMIC DNA]</scope>
    <source>
        <strain evidence="1 2">PTYR-5</strain>
    </source>
</reference>
<dbReference type="AlphaFoldDB" id="A0A5C4XTY5"/>
<dbReference type="EMBL" id="VDMN01000001">
    <property type="protein sequence ID" value="TNM66060.1"/>
    <property type="molecule type" value="Genomic_DNA"/>
</dbReference>